<dbReference type="RefSeq" id="WP_006984966.1">
    <property type="nucleotide sequence ID" value="NZ_JH417908.1"/>
</dbReference>
<dbReference type="STRING" id="797473.HMPREF9080_00947"/>
<dbReference type="AlphaFoldDB" id="G9ZDW3"/>
<dbReference type="InterPro" id="IPR036086">
    <property type="entry name" value="ParB/Sulfiredoxin_sf"/>
</dbReference>
<accession>G9ZDW3</accession>
<sequence>MANLLDFRKNNAAGSLATDDGRSQAAQIVLLDILEVDTSHVNPRHTKGDNYESIKQSIRNIGLQSMLTVTRVPGKERYSLYNGGNTRLTILKELYDEYLDAGETEKAERLRHQQCRFVPYTDDLDSLIKQVAENDERSPMTLIDKARAVFQIREMYLKHYKVDDVSDSKLVKYIHSLGWTSINRQSVLELSFAFDALESVIPLALDAGMGRPKIQQLRLWLGYTEKWLAWLVKEYGYPYSVEQGRELFFQVLASYDSEEAPIDLNAFYTDFHYRLSDILMTFDRRWNAEIIRFELSIVEETGEVGQVKPTEELQQKLAETSSVPPPTFPEPRKPRTPRQSPQTETTASDTGHHQDASATDVPAALAVEPVGEDVRTTEKQAEEAKETNEFIANLLAQQKNVLHRYPPLKVPDRSLPTEAYKRAVRLGCTELINIVIQQIPGNRQILGELLTLDGDTQRISTYTDAPFFFIRLDNEEDYRRVHEGITQATPGGQMAVLFCIYLLSFYLSHAFSIEETEENRSLITSRDNLIRIWHDFVLRYTELQMSCLTGLSAIEYGDDTNVFDDLIVAERFIHEYWGLIYSLETYPGGQ</sequence>
<gene>
    <name evidence="2" type="ORF">HMPREF9080_00947</name>
</gene>
<protein>
    <submittedName>
        <fullName evidence="2">Integrating conjugative element, PFGI_1 class, ParB family protein</fullName>
    </submittedName>
</protein>
<dbReference type="HOGENOM" id="CLU_462094_0_0_6"/>
<feature type="region of interest" description="Disordered" evidence="1">
    <location>
        <begin position="315"/>
        <end position="357"/>
    </location>
</feature>
<evidence type="ECO:0000313" key="2">
    <source>
        <dbReference type="EMBL" id="EHM55110.1"/>
    </source>
</evidence>
<dbReference type="EMBL" id="AGCM01000048">
    <property type="protein sequence ID" value="EHM55110.1"/>
    <property type="molecule type" value="Genomic_DNA"/>
</dbReference>
<proteinExistence type="predicted"/>
<evidence type="ECO:0000313" key="3">
    <source>
        <dbReference type="Proteomes" id="UP000004750"/>
    </source>
</evidence>
<comment type="caution">
    <text evidence="2">The sequence shown here is derived from an EMBL/GenBank/DDBJ whole genome shotgun (WGS) entry which is preliminary data.</text>
</comment>
<organism evidence="2 3">
    <name type="scientific">Cardiobacterium valvarum F0432</name>
    <dbReference type="NCBI Taxonomy" id="797473"/>
    <lineage>
        <taxon>Bacteria</taxon>
        <taxon>Pseudomonadati</taxon>
        <taxon>Pseudomonadota</taxon>
        <taxon>Gammaproteobacteria</taxon>
        <taxon>Cardiobacteriales</taxon>
        <taxon>Cardiobacteriaceae</taxon>
        <taxon>Cardiobacterium</taxon>
    </lineage>
</organism>
<feature type="compositionally biased region" description="Polar residues" evidence="1">
    <location>
        <begin position="339"/>
        <end position="349"/>
    </location>
</feature>
<evidence type="ECO:0000256" key="1">
    <source>
        <dbReference type="SAM" id="MobiDB-lite"/>
    </source>
</evidence>
<dbReference type="SUPFAM" id="SSF110849">
    <property type="entry name" value="ParB/Sulfiredoxin"/>
    <property type="match status" value="1"/>
</dbReference>
<reference evidence="2 3" key="1">
    <citation type="submission" date="2011-08" db="EMBL/GenBank/DDBJ databases">
        <authorList>
            <person name="Weinstock G."/>
            <person name="Sodergren E."/>
            <person name="Clifton S."/>
            <person name="Fulton L."/>
            <person name="Fulton B."/>
            <person name="Courtney L."/>
            <person name="Fronick C."/>
            <person name="Harrison M."/>
            <person name="Strong C."/>
            <person name="Farmer C."/>
            <person name="Delahaunty K."/>
            <person name="Markovic C."/>
            <person name="Hall O."/>
            <person name="Minx P."/>
            <person name="Tomlinson C."/>
            <person name="Mitreva M."/>
            <person name="Hou S."/>
            <person name="Chen J."/>
            <person name="Wollam A."/>
            <person name="Pepin K.H."/>
            <person name="Johnson M."/>
            <person name="Bhonagiri V."/>
            <person name="Zhang X."/>
            <person name="Suruliraj S."/>
            <person name="Warren W."/>
            <person name="Chinwalla A."/>
            <person name="Mardis E.R."/>
            <person name="Wilson R.K."/>
        </authorList>
    </citation>
    <scope>NUCLEOTIDE SEQUENCE [LARGE SCALE GENOMIC DNA]</scope>
    <source>
        <strain evidence="2 3">F0432</strain>
    </source>
</reference>
<name>G9ZDW3_9GAMM</name>
<dbReference type="Proteomes" id="UP000004750">
    <property type="component" value="Unassembled WGS sequence"/>
</dbReference>